<evidence type="ECO:0000256" key="3">
    <source>
        <dbReference type="ARBA" id="ARBA00022643"/>
    </source>
</evidence>
<dbReference type="Gene3D" id="3.40.109.10">
    <property type="entry name" value="NADH Oxidase"/>
    <property type="match status" value="1"/>
</dbReference>
<gene>
    <name evidence="13" type="primary">bluB</name>
    <name evidence="13" type="ORF">H8K32_03570</name>
</gene>
<dbReference type="NCBIfam" id="TIGR02476">
    <property type="entry name" value="BluB"/>
    <property type="match status" value="1"/>
</dbReference>
<dbReference type="GO" id="GO:0000166">
    <property type="term" value="F:nucleotide binding"/>
    <property type="evidence" value="ECO:0007669"/>
    <property type="project" value="UniProtKB-KW"/>
</dbReference>
<evidence type="ECO:0000256" key="6">
    <source>
        <dbReference type="ARBA" id="ARBA00023002"/>
    </source>
</evidence>
<dbReference type="PANTHER" id="PTHR23026">
    <property type="entry name" value="NADPH NITROREDUCTASE"/>
    <property type="match status" value="1"/>
</dbReference>
<evidence type="ECO:0000256" key="1">
    <source>
        <dbReference type="ARBA" id="ARBA00011823"/>
    </source>
</evidence>
<dbReference type="EMBL" id="JACOFV010000002">
    <property type="protein sequence ID" value="MBC3861168.1"/>
    <property type="molecule type" value="Genomic_DNA"/>
</dbReference>
<evidence type="ECO:0000256" key="11">
    <source>
        <dbReference type="ARBA" id="ARBA00068702"/>
    </source>
</evidence>
<sequence length="258" mass="29141">MQTTPVSDTSDIHTFSQEARDAIYHTIFSRRDVRSQFLPTTIDDAVLSRILTAAHFAPSVGFMQPWNFLLIKSEEIKTRVQQAYISANAEAMTMFEGEKRNTYQQLKLEGIRDAPIGICITCDRERTGSVVLGRTHMKTMDLYSSVCAVQNLWLAARAEGLGVGWVSIFHEHELQAALGIPEHIVPIAYLCVGYVSHFYPKPELETKGWLPRLPIEELVYFDQWGNADPNQPLIAHLQRDQMAAQDIANRAAMPLPKE</sequence>
<dbReference type="InterPro" id="IPR000415">
    <property type="entry name" value="Nitroreductase-like"/>
</dbReference>
<dbReference type="PANTHER" id="PTHR23026:SF90">
    <property type="entry name" value="IODOTYROSINE DEIODINASE 1"/>
    <property type="match status" value="1"/>
</dbReference>
<comment type="catalytic activity">
    <reaction evidence="8">
        <text>FMNH2 + O2 = dialurate + 5,6-dimethylbenzimidazole + D-erythrose 4-phosphate + H(+)</text>
        <dbReference type="Rhea" id="RHEA:27345"/>
        <dbReference type="ChEBI" id="CHEBI:15378"/>
        <dbReference type="ChEBI" id="CHEBI:15379"/>
        <dbReference type="ChEBI" id="CHEBI:15890"/>
        <dbReference type="ChEBI" id="CHEBI:16897"/>
        <dbReference type="ChEBI" id="CHEBI:57618"/>
        <dbReference type="ChEBI" id="CHEBI:140629"/>
        <dbReference type="EC" id="1.13.11.79"/>
    </reaction>
</comment>
<dbReference type="EC" id="1.13.11.79" evidence="10"/>
<comment type="caution">
    <text evidence="13">The sequence shown here is derived from an EMBL/GenBank/DDBJ whole genome shotgun (WGS) entry which is preliminary data.</text>
</comment>
<evidence type="ECO:0000256" key="4">
    <source>
        <dbReference type="ARBA" id="ARBA00022741"/>
    </source>
</evidence>
<keyword evidence="5" id="KW-0521">NADP</keyword>
<keyword evidence="2" id="KW-0285">Flavoprotein</keyword>
<evidence type="ECO:0000256" key="10">
    <source>
        <dbReference type="ARBA" id="ARBA00066311"/>
    </source>
</evidence>
<comment type="subunit">
    <text evidence="1">Homooctamer.</text>
</comment>
<evidence type="ECO:0000259" key="12">
    <source>
        <dbReference type="Pfam" id="PF00881"/>
    </source>
</evidence>
<keyword evidence="7" id="KW-0520">NAD</keyword>
<dbReference type="RefSeq" id="WP_186911105.1">
    <property type="nucleotide sequence ID" value="NZ_JACOFV010000002.1"/>
</dbReference>
<accession>A0A923HF01</accession>
<evidence type="ECO:0000256" key="2">
    <source>
        <dbReference type="ARBA" id="ARBA00022630"/>
    </source>
</evidence>
<keyword evidence="6 13" id="KW-0560">Oxidoreductase</keyword>
<keyword evidence="3" id="KW-0288">FMN</keyword>
<evidence type="ECO:0000256" key="9">
    <source>
        <dbReference type="ARBA" id="ARBA00061097"/>
    </source>
</evidence>
<dbReference type="Pfam" id="PF00881">
    <property type="entry name" value="Nitroreductase"/>
    <property type="match status" value="1"/>
</dbReference>
<dbReference type="FunFam" id="3.40.109.10:FF:000013">
    <property type="entry name" value="5,6-dimethylbenzimidazole synthase"/>
    <property type="match status" value="1"/>
</dbReference>
<reference evidence="13" key="1">
    <citation type="submission" date="2020-08" db="EMBL/GenBank/DDBJ databases">
        <title>Novel species isolated from subtropical streams in China.</title>
        <authorList>
            <person name="Lu H."/>
        </authorList>
    </citation>
    <scope>NUCLEOTIDE SEQUENCE</scope>
    <source>
        <strain evidence="13">KACC 12607</strain>
    </source>
</reference>
<dbReference type="GO" id="GO:0009236">
    <property type="term" value="P:cobalamin biosynthetic process"/>
    <property type="evidence" value="ECO:0007669"/>
    <property type="project" value="UniProtKB-ARBA"/>
</dbReference>
<dbReference type="InterPro" id="IPR050627">
    <property type="entry name" value="Nitroreductase/BluB"/>
</dbReference>
<dbReference type="CDD" id="cd02145">
    <property type="entry name" value="BluB"/>
    <property type="match status" value="1"/>
</dbReference>
<name>A0A923HF01_9BURK</name>
<protein>
    <recommendedName>
        <fullName evidence="11">5,6-dimethylbenzimidazole synthase</fullName>
        <ecNumber evidence="10">1.13.11.79</ecNumber>
    </recommendedName>
</protein>
<organism evidence="13 14">
    <name type="scientific">Undibacterium jejuense</name>
    <dbReference type="NCBI Taxonomy" id="1344949"/>
    <lineage>
        <taxon>Bacteria</taxon>
        <taxon>Pseudomonadati</taxon>
        <taxon>Pseudomonadota</taxon>
        <taxon>Betaproteobacteria</taxon>
        <taxon>Burkholderiales</taxon>
        <taxon>Oxalobacteraceae</taxon>
        <taxon>Undibacterium</taxon>
    </lineage>
</organism>
<dbReference type="Proteomes" id="UP000634011">
    <property type="component" value="Unassembled WGS sequence"/>
</dbReference>
<evidence type="ECO:0000256" key="5">
    <source>
        <dbReference type="ARBA" id="ARBA00022857"/>
    </source>
</evidence>
<dbReference type="SUPFAM" id="SSF55469">
    <property type="entry name" value="FMN-dependent nitroreductase-like"/>
    <property type="match status" value="1"/>
</dbReference>
<comment type="similarity">
    <text evidence="9">Belongs to the BluB family.</text>
</comment>
<evidence type="ECO:0000313" key="14">
    <source>
        <dbReference type="Proteomes" id="UP000634011"/>
    </source>
</evidence>
<feature type="domain" description="Nitroreductase" evidence="12">
    <location>
        <begin position="28"/>
        <end position="194"/>
    </location>
</feature>
<dbReference type="InterPro" id="IPR029479">
    <property type="entry name" value="Nitroreductase"/>
</dbReference>
<keyword evidence="4" id="KW-0547">Nucleotide-binding</keyword>
<evidence type="ECO:0000313" key="13">
    <source>
        <dbReference type="EMBL" id="MBC3861168.1"/>
    </source>
</evidence>
<dbReference type="AlphaFoldDB" id="A0A923HF01"/>
<evidence type="ECO:0000256" key="7">
    <source>
        <dbReference type="ARBA" id="ARBA00023027"/>
    </source>
</evidence>
<keyword evidence="14" id="KW-1185">Reference proteome</keyword>
<dbReference type="GO" id="GO:0102919">
    <property type="term" value="F:5,6-dimethylbenzimidazole synthase activity"/>
    <property type="evidence" value="ECO:0007669"/>
    <property type="project" value="UniProtKB-EC"/>
</dbReference>
<dbReference type="InterPro" id="IPR012825">
    <property type="entry name" value="BluB"/>
</dbReference>
<evidence type="ECO:0000256" key="8">
    <source>
        <dbReference type="ARBA" id="ARBA00051314"/>
    </source>
</evidence>
<proteinExistence type="inferred from homology"/>